<dbReference type="InterPro" id="IPR011708">
    <property type="entry name" value="DNA_pol3_alpha_NTPase_dom"/>
</dbReference>
<evidence type="ECO:0000256" key="2">
    <source>
        <dbReference type="ARBA" id="ARBA00022763"/>
    </source>
</evidence>
<gene>
    <name evidence="5" type="ORF">S06H3_43020</name>
</gene>
<evidence type="ECO:0000313" key="5">
    <source>
        <dbReference type="EMBL" id="GAI43311.1"/>
    </source>
</evidence>
<dbReference type="PANTHER" id="PTHR32294">
    <property type="entry name" value="DNA POLYMERASE III SUBUNIT ALPHA"/>
    <property type="match status" value="1"/>
</dbReference>
<feature type="non-terminal residue" evidence="5">
    <location>
        <position position="1"/>
    </location>
</feature>
<accession>X1PL96</accession>
<keyword evidence="1" id="KW-0963">Cytoplasm</keyword>
<dbReference type="InterPro" id="IPR041931">
    <property type="entry name" value="DNA_pol3_alpha_thumb_dom"/>
</dbReference>
<evidence type="ECO:0000256" key="1">
    <source>
        <dbReference type="ARBA" id="ARBA00022490"/>
    </source>
</evidence>
<dbReference type="EMBL" id="BARV01026648">
    <property type="protein sequence ID" value="GAI43311.1"/>
    <property type="molecule type" value="Genomic_DNA"/>
</dbReference>
<feature type="domain" description="Bacterial DNA polymerase III alpha subunit NTPase" evidence="4">
    <location>
        <begin position="4"/>
        <end position="247"/>
    </location>
</feature>
<proteinExistence type="predicted"/>
<keyword evidence="2" id="KW-0227">DNA damage</keyword>
<dbReference type="GO" id="GO:0008408">
    <property type="term" value="F:3'-5' exonuclease activity"/>
    <property type="evidence" value="ECO:0007669"/>
    <property type="project" value="InterPro"/>
</dbReference>
<dbReference type="GO" id="GO:0006260">
    <property type="term" value="P:DNA replication"/>
    <property type="evidence" value="ECO:0007669"/>
    <property type="project" value="InterPro"/>
</dbReference>
<organism evidence="5">
    <name type="scientific">marine sediment metagenome</name>
    <dbReference type="NCBI Taxonomy" id="412755"/>
    <lineage>
        <taxon>unclassified sequences</taxon>
        <taxon>metagenomes</taxon>
        <taxon>ecological metagenomes</taxon>
    </lineage>
</organism>
<dbReference type="AlphaFoldDB" id="X1PL96"/>
<dbReference type="Pfam" id="PF07733">
    <property type="entry name" value="DNA_pol3_alpha"/>
    <property type="match status" value="1"/>
</dbReference>
<keyword evidence="3" id="KW-0234">DNA repair</keyword>
<feature type="non-terminal residue" evidence="5">
    <location>
        <position position="263"/>
    </location>
</feature>
<dbReference type="InterPro" id="IPR004805">
    <property type="entry name" value="DnaE2/DnaE/PolC"/>
</dbReference>
<reference evidence="5" key="1">
    <citation type="journal article" date="2014" name="Front. Microbiol.">
        <title>High frequency of phylogenetically diverse reductive dehalogenase-homologous genes in deep subseafloor sedimentary metagenomes.</title>
        <authorList>
            <person name="Kawai M."/>
            <person name="Futagami T."/>
            <person name="Toyoda A."/>
            <person name="Takaki Y."/>
            <person name="Nishi S."/>
            <person name="Hori S."/>
            <person name="Arai W."/>
            <person name="Tsubouchi T."/>
            <person name="Morono Y."/>
            <person name="Uchiyama I."/>
            <person name="Ito T."/>
            <person name="Fujiyama A."/>
            <person name="Inagaki F."/>
            <person name="Takami H."/>
        </authorList>
    </citation>
    <scope>NUCLEOTIDE SEQUENCE</scope>
    <source>
        <strain evidence="5">Expedition CK06-06</strain>
    </source>
</reference>
<dbReference type="Gene3D" id="1.10.10.1600">
    <property type="entry name" value="Bacterial DNA polymerase III alpha subunit, thumb domain"/>
    <property type="match status" value="1"/>
</dbReference>
<dbReference type="PANTHER" id="PTHR32294:SF4">
    <property type="entry name" value="ERROR-PRONE DNA POLYMERASE"/>
    <property type="match status" value="1"/>
</dbReference>
<name>X1PL96_9ZZZZ</name>
<evidence type="ECO:0000256" key="3">
    <source>
        <dbReference type="ARBA" id="ARBA00023204"/>
    </source>
</evidence>
<evidence type="ECO:0000259" key="4">
    <source>
        <dbReference type="Pfam" id="PF07733"/>
    </source>
</evidence>
<dbReference type="GO" id="GO:0006281">
    <property type="term" value="P:DNA repair"/>
    <property type="evidence" value="ECO:0007669"/>
    <property type="project" value="UniProtKB-KW"/>
</dbReference>
<sequence length="263" mass="30070">ASKFYEKVLTKIRNRLEQELDTIKKLGYCSYFLVVWDIVRWAKSRDIRCQARGSAVDSLVVYVLDISTVDPIHYNLLFERFMHPLRREPPDIDLDLDRRRRDEVRDYIYQKYGAGNVACVGTINTYMARGAIRDAGKALQIPKTIIEEACSGIHWLSAFKLMEYADTLPELKKSTVYRRPELKKFFELCVAIDGFPKHLSVHLGGLLIGDGRLSDLVPLEWSSGGDIISQYDKDDVEKLGLVKIDLLSLPTLTVIEDTLSNIK</sequence>
<comment type="caution">
    <text evidence="5">The sequence shown here is derived from an EMBL/GenBank/DDBJ whole genome shotgun (WGS) entry which is preliminary data.</text>
</comment>
<protein>
    <recommendedName>
        <fullName evidence="4">Bacterial DNA polymerase III alpha subunit NTPase domain-containing protein</fullName>
    </recommendedName>
</protein>